<dbReference type="PROSITE" id="PS50018">
    <property type="entry name" value="RAS_GTPASE_ACTIV_2"/>
    <property type="match status" value="1"/>
</dbReference>
<dbReference type="CDD" id="cd13313">
    <property type="entry name" value="PH_NF1"/>
    <property type="match status" value="1"/>
</dbReference>
<dbReference type="Gene3D" id="3.40.525.10">
    <property type="entry name" value="CRAL-TRIO lipid binding domain"/>
    <property type="match status" value="1"/>
</dbReference>
<dbReference type="PANTHER" id="PTHR10194:SF142">
    <property type="entry name" value="NEUROFIBROMIN"/>
    <property type="match status" value="1"/>
</dbReference>
<dbReference type="STRING" id="37003.ENSKMAP00000018458"/>
<evidence type="ECO:0000256" key="3">
    <source>
        <dbReference type="SAM" id="MobiDB-lite"/>
    </source>
</evidence>
<dbReference type="InterPro" id="IPR016024">
    <property type="entry name" value="ARM-type_fold"/>
</dbReference>
<dbReference type="InterPro" id="IPR036865">
    <property type="entry name" value="CRAL-TRIO_dom_sf"/>
</dbReference>
<feature type="domain" description="Ras-GAP" evidence="4">
    <location>
        <begin position="1149"/>
        <end position="1342"/>
    </location>
</feature>
<dbReference type="InterPro" id="IPR039360">
    <property type="entry name" value="Ras_GTPase"/>
</dbReference>
<dbReference type="InterPro" id="IPR001251">
    <property type="entry name" value="CRAL-TRIO_dom"/>
</dbReference>
<dbReference type="InterPro" id="IPR054071">
    <property type="entry name" value="PH_NF1"/>
</dbReference>
<dbReference type="InterPro" id="IPR008936">
    <property type="entry name" value="Rho_GTPase_activation_prot"/>
</dbReference>
<dbReference type="Gene3D" id="2.30.29.30">
    <property type="entry name" value="Pleckstrin-homology domain (PH domain)/Phosphotyrosine-binding domain (PTB)"/>
    <property type="match status" value="1"/>
</dbReference>
<dbReference type="SUPFAM" id="SSF48371">
    <property type="entry name" value="ARM repeat"/>
    <property type="match status" value="1"/>
</dbReference>
<feature type="region of interest" description="Disordered" evidence="3">
    <location>
        <begin position="2634"/>
        <end position="2656"/>
    </location>
</feature>
<dbReference type="InterPro" id="IPR001936">
    <property type="entry name" value="RasGAP_dom"/>
</dbReference>
<proteinExistence type="predicted"/>
<feature type="region of interest" description="Disordered" evidence="3">
    <location>
        <begin position="2396"/>
        <end position="2420"/>
    </location>
</feature>
<dbReference type="OMA" id="VISTPEH"/>
<dbReference type="FunFam" id="1.10.506.10:FF:000014">
    <property type="entry name" value="Neurofibromin 1"/>
    <property type="match status" value="1"/>
</dbReference>
<protein>
    <submittedName>
        <fullName evidence="6">Neurofibromin 1a</fullName>
    </submittedName>
</protein>
<feature type="compositionally biased region" description="Polar residues" evidence="3">
    <location>
        <begin position="2687"/>
        <end position="2696"/>
    </location>
</feature>
<dbReference type="CDD" id="cd05130">
    <property type="entry name" value="RasGAP_Neurofibromin"/>
    <property type="match status" value="1"/>
</dbReference>
<dbReference type="Proteomes" id="UP000264800">
    <property type="component" value="Unplaced"/>
</dbReference>
<dbReference type="PANTHER" id="PTHR10194">
    <property type="entry name" value="RAS GTPASE-ACTIVATING PROTEINS"/>
    <property type="match status" value="1"/>
</dbReference>
<dbReference type="FunFam" id="2.30.29.30:FF:000070">
    <property type="entry name" value="Neurofibromin 1"/>
    <property type="match status" value="1"/>
</dbReference>
<dbReference type="SUPFAM" id="SSF48350">
    <property type="entry name" value="GTPase activation domain, GAP"/>
    <property type="match status" value="1"/>
</dbReference>
<keyword evidence="7" id="KW-1185">Reference proteome</keyword>
<dbReference type="Gene3D" id="1.10.506.10">
    <property type="entry name" value="GTPase Activation - p120gap, domain 1"/>
    <property type="match status" value="2"/>
</dbReference>
<feature type="region of interest" description="Disordered" evidence="3">
    <location>
        <begin position="2672"/>
        <end position="2727"/>
    </location>
</feature>
<dbReference type="FunFam" id="1.10.506.10:FF:000016">
    <property type="entry name" value="Neurofibromin 1"/>
    <property type="match status" value="1"/>
</dbReference>
<dbReference type="Ensembl" id="ENSKMAT00000018714.1">
    <property type="protein sequence ID" value="ENSKMAP00000018458.1"/>
    <property type="gene ID" value="ENSKMAG00000013646.1"/>
</dbReference>
<feature type="compositionally biased region" description="Polar residues" evidence="3">
    <location>
        <begin position="2705"/>
        <end position="2715"/>
    </location>
</feature>
<dbReference type="PROSITE" id="PS50191">
    <property type="entry name" value="CRAL_TRIO"/>
    <property type="match status" value="1"/>
</dbReference>
<dbReference type="SUPFAM" id="SSF52087">
    <property type="entry name" value="CRAL/TRIO domain"/>
    <property type="match status" value="1"/>
</dbReference>
<dbReference type="Pfam" id="PF00616">
    <property type="entry name" value="RasGAP"/>
    <property type="match status" value="2"/>
</dbReference>
<dbReference type="Pfam" id="PF21877">
    <property type="entry name" value="PH_NF1"/>
    <property type="match status" value="1"/>
</dbReference>
<dbReference type="FunFam" id="3.40.525.10:FF:000004">
    <property type="entry name" value="Neurofibromin 1"/>
    <property type="match status" value="1"/>
</dbReference>
<name>A0A3Q3ANQ9_KRYMA</name>
<dbReference type="CDD" id="cd00170">
    <property type="entry name" value="SEC14"/>
    <property type="match status" value="1"/>
</dbReference>
<dbReference type="GO" id="GO:0005096">
    <property type="term" value="F:GTPase activator activity"/>
    <property type="evidence" value="ECO:0007669"/>
    <property type="project" value="UniProtKB-KW"/>
</dbReference>
<feature type="domain" description="CRAL-TRIO" evidence="5">
    <location>
        <begin position="1471"/>
        <end position="1629"/>
    </location>
</feature>
<dbReference type="FunFam" id="1.10.506.10:FF:000019">
    <property type="entry name" value="Neurofibromin 1"/>
    <property type="match status" value="1"/>
</dbReference>
<evidence type="ECO:0000259" key="5">
    <source>
        <dbReference type="PROSITE" id="PS50191"/>
    </source>
</evidence>
<keyword evidence="2" id="KW-0597">Phosphoprotein</keyword>
<dbReference type="PROSITE" id="PS00509">
    <property type="entry name" value="RAS_GTPASE_ACTIV_1"/>
    <property type="match status" value="1"/>
</dbReference>
<dbReference type="SMART" id="SM00323">
    <property type="entry name" value="RasGAP"/>
    <property type="match status" value="1"/>
</dbReference>
<dbReference type="InterPro" id="IPR023152">
    <property type="entry name" value="RasGAP_CS"/>
</dbReference>
<dbReference type="Pfam" id="PF13716">
    <property type="entry name" value="CRAL_TRIO_2"/>
    <property type="match status" value="1"/>
</dbReference>
<evidence type="ECO:0000259" key="4">
    <source>
        <dbReference type="PROSITE" id="PS50018"/>
    </source>
</evidence>
<evidence type="ECO:0000313" key="7">
    <source>
        <dbReference type="Proteomes" id="UP000264800"/>
    </source>
</evidence>
<dbReference type="GeneTree" id="ENSGT00550000074797"/>
<sequence length="2727" mass="307046">MAAHKPVEWVQAVINRFDEQLPIKVGQQNTHSKVSTEHNKECLINISKYKFSIVISGLTNILKNVNNMRIFGEASEKNLYLSQLIILDTLEKCMAGQSKDCLRLDETMLVKQLLPEICHFIHTYREGHQHAAELRASASAVLFSLSCNNFNAVFSRISTSCLNSSLKDLKVCSDFCNPACFPSEMVPKFRALKKPAQLAVINSLEKAFWNWVENYPDEFTMLYQRPQTDMAEAAEKLFDLVDSFAESAKRKAAVWPLQIILLILCPEITHTISKDTVEDSKANKKLFLDSLRKALAGQGGNKQLMESAAIACVKLCKASTYINWEDHSTIFLLVQSIVVDLKALLFNPAKPFLRGTSSQNADVELMVDCFVSCFRINPHNNQHFKVCLAASSPSTFHFVLVNSLHRIITNSHLDWWPKIDAVYCYSGELRFMFSDTLNRVVQSSGTHSLTFIGKRTTSLKFKEKATDLDTRSYKCLLLALVKLIHADPKLMLHNPVKQPIEMQSSTAELITGLVQLVPLSTMPQLSQEAMEALLVLHQPENIELWNPHAPIETFWDISSQVLFLICRKLIGHQMVNGTDILKWLREILICRNKFLLKNKECATMGSGIPICRQAQTKLEVGLYMFLWSPDTEGVLVAMSCFRHLCEEADIRSAADEVPVQTILPNYATFNEVASVSTMMGTGRSTLQKRVMALLRRVEHPTPGNIEAWDDTYSKWDQTTKQILNFPKSKAEDGQVSILFKASHRFSVLPQQEWINMTGFLCALGGVCLQQRNTPGPATYSPPMGPPSERKHSMISVVSSDIETPVSRFLDRLLALLVCGHDRVGLHVRNNVKDLLGLELSPALYPMLFNKLKNSIGKFFDTQGPVPINDTNTQFVDQTIAIMKNLLDNHTEGSSEHLGQASIETMMLNLVRYVRILGTLIPEIQIKTKLCQLVEVMMERRDDLSFCQEMKFRNKMVEYLTDWVMGTSNQVTDDDIKCLLRDLDQASMEAVVSLLAGLPLQPEEGDGVELMEAKSQLFLKYFTLFMNLLNDCSEVEDEGQPVGGRKRGMSRRLASLRHCTIQAMSNLLNANVDSGLMHSIGLGYHKDLQTRATFMEVLTKILQQGTEFDTLAETVLADRFERLVELVTMMGDQGELPIAMALANVVPGSQWDELARVLVTLFDSRHLLYQLLWNMFSKEVELADSMQTLFRGNSLASKIMTFCFKVYGAAYLQKLLEPLLRGVISTPEHISFEVDPTRLEQGENLEENQRNLLQITERFFHAIIGSSSEFPPQLRSVCHCLYQVVSQRFPQNSIGAVGSAMFLRFVNPAIVSPYEAGILDKKPLPRIERGLKLMSKILQSIANHVLFTKEEHMRPFNDFVKSNFDAARRFFLDIASDSPPSDSVNHSLSFISDGNVLALHRLLWNNQERIGQYLSSNRDHKAVGRRPFDKMATLLAYLGPPEHKPVADTHWSSLNLTSSKFEEFMTRHQVHEKEEFKALKTLNIFYQAGTSKSGNPVFYYVARRFKTGQINGDLLIYHVLLTLKPYYAKPYEIVVDLTHVGPSNRFKTDFLSKWFVVFPGFAYENVAAVYVYNCNTWVREYTKYHERLLTGLKGSKRLQFIDSPSKLAEHIEPDQQKLPAATLALEEDLKVFHNALKLAHKDTKVSIKVGSTAVQVTSAERTRVLGQPVFLNDVYYASEIEEICLVDESQFTLTMANQGTPLTFMHQECDAIVQSIIHIRTRWELSQPDSIPQHTKIRPKDVPGTLLNIALLNLGSSDPSLRSAAYNLLCALTCTFNLKIEGQLLETSGLCIPANNTLFIVSISKTLAANEPHLTLEFLEECISGFSKSSIELKHLCLEYMTPWLLNLVRFCKHNDDAKRQRVTAILDKLITMTINEKQMYPSIQAKIWGSLGQITDLLDVVLDSFIKTSATGGLGSIKAEVMADTAVALASGNVKLVSNKVIGRMCKIIDKTCLSPTPTLEQHLMWDDIAILARYMLMLSFNNSLDVAAHLPYLFHVVTLLVATGPLSLRASTHGLVINIIHSLCTCSQLSFSEETKQVLRLSLTEFSLPKFYLLFGISKVKSAAVIAFRSSYRDRSFSPGSYERETFALSSLETVTEALLEIMEACMRDIPTCKWLDQWTELAQKFAFQYNPSLQPRALVVFGCISKRVSHGQIKQIIRILSKGLESCLKGPDNYNSQVLIEATVIALTKLQPLLSKDSPMHKALFWVAVAVLQLDEVNLYSAGTALLEQNLHTLDTMRVFNDKSPEEVFMEIRRPLEWHCKQMDHFVGLNFSANFNFALVGHLLKGYRHPSPTTVARTVRILHTLLTLTSKHLKCDKFEVNTQSVAYLAALLTVSEEVRSRCSLKHRKSLLISDVSMDPVPMETYSAHISDPSCRTLQAPQPWTSPQISDRYLSTHPYPTMGQISPRTRKSMSLDMGQPSQANTKKLLGTRKSFDHLISDSKAPKRPEMESGMTTPPKMRRVAENDYEIETQRIGNSHLRKVSVSESNVLLDEEVLTDPKIQALLLTVLATQVKYTTDDFDQRILYEYLAEASVVFPKVFPVVYNLLDSKINTVLSMCQDTNLLNPVHGIVQSVVYHEESPPQYQPSYLQSFGFNGLWRFAGPFSKQTQIPDYAELIVKFLEALIDSYLPTADEERGEEQLRTPTSPYPPTTQSQLSITANLNLSNSMTSLATSQHSPGVDKENVQLSPSSALSSGGRIRHGSASQVQKQRSAGSFKRPSIKKIV</sequence>
<keyword evidence="1" id="KW-0343">GTPase activation</keyword>
<reference evidence="6" key="1">
    <citation type="submission" date="2025-08" db="UniProtKB">
        <authorList>
            <consortium name="Ensembl"/>
        </authorList>
    </citation>
    <scope>IDENTIFICATION</scope>
</reference>
<dbReference type="SMART" id="SM00516">
    <property type="entry name" value="SEC14"/>
    <property type="match status" value="1"/>
</dbReference>
<evidence type="ECO:0000256" key="1">
    <source>
        <dbReference type="ARBA" id="ARBA00022468"/>
    </source>
</evidence>
<dbReference type="FunFam" id="1.10.506.10:FF:000017">
    <property type="entry name" value="Neurofibromin 1"/>
    <property type="match status" value="1"/>
</dbReference>
<evidence type="ECO:0000313" key="6">
    <source>
        <dbReference type="Ensembl" id="ENSKMAP00000018458.1"/>
    </source>
</evidence>
<evidence type="ECO:0000256" key="2">
    <source>
        <dbReference type="ARBA" id="ARBA00022553"/>
    </source>
</evidence>
<dbReference type="InterPro" id="IPR011993">
    <property type="entry name" value="PH-like_dom_sf"/>
</dbReference>
<accession>A0A3Q3ANQ9</accession>
<organism evidence="6 7">
    <name type="scientific">Kryptolebias marmoratus</name>
    <name type="common">Mangrove killifish</name>
    <name type="synonym">Rivulus marmoratus</name>
    <dbReference type="NCBI Taxonomy" id="37003"/>
    <lineage>
        <taxon>Eukaryota</taxon>
        <taxon>Metazoa</taxon>
        <taxon>Chordata</taxon>
        <taxon>Craniata</taxon>
        <taxon>Vertebrata</taxon>
        <taxon>Euteleostomi</taxon>
        <taxon>Actinopterygii</taxon>
        <taxon>Neopterygii</taxon>
        <taxon>Teleostei</taxon>
        <taxon>Neoteleostei</taxon>
        <taxon>Acanthomorphata</taxon>
        <taxon>Ovalentaria</taxon>
        <taxon>Atherinomorphae</taxon>
        <taxon>Cyprinodontiformes</taxon>
        <taxon>Rivulidae</taxon>
        <taxon>Kryptolebias</taxon>
    </lineage>
</organism>
<reference evidence="6" key="2">
    <citation type="submission" date="2025-09" db="UniProtKB">
        <authorList>
            <consortium name="Ensembl"/>
        </authorList>
    </citation>
    <scope>IDENTIFICATION</scope>
</reference>